<dbReference type="eggNOG" id="ENOG5031FPE">
    <property type="taxonomic scope" value="Bacteria"/>
</dbReference>
<evidence type="ECO:0000313" key="1">
    <source>
        <dbReference type="EMBL" id="CCH17755.1"/>
    </source>
</evidence>
<protein>
    <submittedName>
        <fullName evidence="1">Uncharacterized protein</fullName>
    </submittedName>
</protein>
<dbReference type="AlphaFoldDB" id="I0L1Q8"/>
<dbReference type="Pfam" id="PF22531">
    <property type="entry name" value="DUF7002"/>
    <property type="match status" value="1"/>
</dbReference>
<organism evidence="1 2">
    <name type="scientific">Micromonospora lupini str. Lupac 08</name>
    <dbReference type="NCBI Taxonomy" id="1150864"/>
    <lineage>
        <taxon>Bacteria</taxon>
        <taxon>Bacillati</taxon>
        <taxon>Actinomycetota</taxon>
        <taxon>Actinomycetes</taxon>
        <taxon>Micromonosporales</taxon>
        <taxon>Micromonosporaceae</taxon>
        <taxon>Micromonospora</taxon>
    </lineage>
</organism>
<sequence length="217" mass="24654">MSGIMTGMDVEELIARHPRVFHTMSAVAWPSVQRHGLLSTQQLVDLFGLDIGERERLLNAPRKQSTVLRASGLPPAVIRDQKPMKFVAEKIDPDSSLAEYLIAINSRVFFWASAERLDRLRQAKEYRTEGQVVLHVDTRALVERYGPRIELCRLNSGAVTQKNHPLRGHRSWVPIADYPYDEYRRRFGRDGALVEVTVLDAVPDILDLIDKIEGVTD</sequence>
<name>I0L1Q8_9ACTN</name>
<dbReference type="Proteomes" id="UP000003448">
    <property type="component" value="Unassembled WGS sequence"/>
</dbReference>
<accession>I0L1Q8</accession>
<dbReference type="EMBL" id="CAIE01000022">
    <property type="protein sequence ID" value="CCH17755.1"/>
    <property type="molecule type" value="Genomic_DNA"/>
</dbReference>
<comment type="caution">
    <text evidence="1">The sequence shown here is derived from an EMBL/GenBank/DDBJ whole genome shotgun (WGS) entry which is preliminary data.</text>
</comment>
<proteinExistence type="predicted"/>
<evidence type="ECO:0000313" key="2">
    <source>
        <dbReference type="Proteomes" id="UP000003448"/>
    </source>
</evidence>
<gene>
    <name evidence="1" type="ORF">MILUP08_42686</name>
</gene>
<keyword evidence="2" id="KW-1185">Reference proteome</keyword>
<reference evidence="2" key="1">
    <citation type="journal article" date="2012" name="J. Bacteriol.">
        <title>Genome Sequence of Micromonospora lupini Lupac 08, Isolated from Root Nodules of Lupinus angustifolius.</title>
        <authorList>
            <person name="Alonso-Vega P."/>
            <person name="Normand P."/>
            <person name="Bacigalupe R."/>
            <person name="Pujic P."/>
            <person name="Lajus A."/>
            <person name="Vallenet D."/>
            <person name="Carro L."/>
            <person name="Coll P."/>
            <person name="Trujillo M.E."/>
        </authorList>
    </citation>
    <scope>NUCLEOTIDE SEQUENCE [LARGE SCALE GENOMIC DNA]</scope>
    <source>
        <strain evidence="2">Lupac 08</strain>
    </source>
</reference>
<dbReference type="InterPro" id="IPR054271">
    <property type="entry name" value="DUF7002"/>
</dbReference>